<dbReference type="InterPro" id="IPR003423">
    <property type="entry name" value="OMP_efflux"/>
</dbReference>
<dbReference type="GO" id="GO:0015288">
    <property type="term" value="F:porin activity"/>
    <property type="evidence" value="ECO:0007669"/>
    <property type="project" value="TreeGrafter"/>
</dbReference>
<keyword evidence="7" id="KW-0998">Cell outer membrane</keyword>
<dbReference type="SUPFAM" id="SSF56954">
    <property type="entry name" value="Outer membrane efflux proteins (OEP)"/>
    <property type="match status" value="1"/>
</dbReference>
<dbReference type="Gene3D" id="1.20.1600.10">
    <property type="entry name" value="Outer membrane efflux proteins (OEP)"/>
    <property type="match status" value="1"/>
</dbReference>
<organism evidence="10 11">
    <name type="scientific">Phaeocystidibacter luteus</name>
    <dbReference type="NCBI Taxonomy" id="911197"/>
    <lineage>
        <taxon>Bacteria</taxon>
        <taxon>Pseudomonadati</taxon>
        <taxon>Bacteroidota</taxon>
        <taxon>Flavobacteriia</taxon>
        <taxon>Flavobacteriales</taxon>
        <taxon>Phaeocystidibacteraceae</taxon>
        <taxon>Phaeocystidibacter</taxon>
    </lineage>
</organism>
<evidence type="ECO:0000256" key="9">
    <source>
        <dbReference type="SAM" id="SignalP"/>
    </source>
</evidence>
<proteinExistence type="inferred from homology"/>
<name>A0A6N6RL65_9FLAO</name>
<dbReference type="GO" id="GO:1990281">
    <property type="term" value="C:efflux pump complex"/>
    <property type="evidence" value="ECO:0007669"/>
    <property type="project" value="TreeGrafter"/>
</dbReference>
<dbReference type="EMBL" id="WBVO01000003">
    <property type="protein sequence ID" value="KAB2813772.1"/>
    <property type="molecule type" value="Genomic_DNA"/>
</dbReference>
<dbReference type="GO" id="GO:0015562">
    <property type="term" value="F:efflux transmembrane transporter activity"/>
    <property type="evidence" value="ECO:0007669"/>
    <property type="project" value="InterPro"/>
</dbReference>
<accession>A0A6N6RL65</accession>
<dbReference type="PANTHER" id="PTHR30026:SF20">
    <property type="entry name" value="OUTER MEMBRANE PROTEIN TOLC"/>
    <property type="match status" value="1"/>
</dbReference>
<dbReference type="OrthoDB" id="9811587at2"/>
<keyword evidence="8" id="KW-0175">Coiled coil</keyword>
<gene>
    <name evidence="10" type="ORF">F8C67_06330</name>
</gene>
<reference evidence="10 11" key="1">
    <citation type="submission" date="2019-09" db="EMBL/GenBank/DDBJ databases">
        <title>Genomes of family Cryomorphaceae.</title>
        <authorList>
            <person name="Bowman J.P."/>
        </authorList>
    </citation>
    <scope>NUCLEOTIDE SEQUENCE [LARGE SCALE GENOMIC DNA]</scope>
    <source>
        <strain evidence="10 11">LMG 25704</strain>
    </source>
</reference>
<keyword evidence="5" id="KW-0812">Transmembrane</keyword>
<dbReference type="InterPro" id="IPR051906">
    <property type="entry name" value="TolC-like"/>
</dbReference>
<evidence type="ECO:0000313" key="11">
    <source>
        <dbReference type="Proteomes" id="UP000468650"/>
    </source>
</evidence>
<dbReference type="Pfam" id="PF02321">
    <property type="entry name" value="OEP"/>
    <property type="match status" value="2"/>
</dbReference>
<keyword evidence="6" id="KW-0472">Membrane</keyword>
<dbReference type="GO" id="GO:0009279">
    <property type="term" value="C:cell outer membrane"/>
    <property type="evidence" value="ECO:0007669"/>
    <property type="project" value="UniProtKB-SubCell"/>
</dbReference>
<keyword evidence="3" id="KW-0813">Transport</keyword>
<comment type="subcellular location">
    <subcellularLocation>
        <location evidence="1">Cell outer membrane</location>
    </subcellularLocation>
</comment>
<sequence>MKKHAFLFLLCLIFTTASYSQQKKEWTFEECVNYALENNIDIRQSQQDVAMADYNRDANIANFAPNLTLSGGYNWNFGLSIDPVTNLPSRADRQTGNLTLSSSWVLFDGLRNINQYQQGRIDYLASTYQLSAIRNDVTVNVASNYLQIVMNKEVLTVATEQYNNSVRMYEQAQKRREAGVIAEGELLQAESQMASDEQRMVVAENNVILSRLALAQLLQLDDPSSFDVSSPEMDLPEGAILARSPQSIYESAREVQPVIQASQLNVQSAELALDQSQGQIWPTISLRAAVSTNYSDQIPTFDGTQSVVSQIGYWDDMGNQVPVFTQVSVPTGREVKAVGPQLEDNLNQFVGVNLTWPIFSRLQVRNDIRRQEFQVTRAELEQERQENQLQQTIERAHADAKASLKAYNASTKAADAAQTNLDFATIRREEGAISQYEFETARNNYLAAKSQQLQSKYDYIFKIRVLEFYLTNQL</sequence>
<evidence type="ECO:0000256" key="5">
    <source>
        <dbReference type="ARBA" id="ARBA00022692"/>
    </source>
</evidence>
<evidence type="ECO:0000256" key="6">
    <source>
        <dbReference type="ARBA" id="ARBA00023136"/>
    </source>
</evidence>
<comment type="similarity">
    <text evidence="2">Belongs to the outer membrane factor (OMF) (TC 1.B.17) family.</text>
</comment>
<dbReference type="RefSeq" id="WP_151666974.1">
    <property type="nucleotide sequence ID" value="NZ_WBVO01000003.1"/>
</dbReference>
<feature type="chain" id="PRO_5026988098" evidence="9">
    <location>
        <begin position="20"/>
        <end position="474"/>
    </location>
</feature>
<dbReference type="PANTHER" id="PTHR30026">
    <property type="entry name" value="OUTER MEMBRANE PROTEIN TOLC"/>
    <property type="match status" value="1"/>
</dbReference>
<evidence type="ECO:0000256" key="3">
    <source>
        <dbReference type="ARBA" id="ARBA00022448"/>
    </source>
</evidence>
<feature type="coiled-coil region" evidence="8">
    <location>
        <begin position="368"/>
        <end position="395"/>
    </location>
</feature>
<evidence type="ECO:0000313" key="10">
    <source>
        <dbReference type="EMBL" id="KAB2813772.1"/>
    </source>
</evidence>
<evidence type="ECO:0000256" key="8">
    <source>
        <dbReference type="SAM" id="Coils"/>
    </source>
</evidence>
<keyword evidence="11" id="KW-1185">Reference proteome</keyword>
<evidence type="ECO:0000256" key="2">
    <source>
        <dbReference type="ARBA" id="ARBA00007613"/>
    </source>
</evidence>
<evidence type="ECO:0000256" key="1">
    <source>
        <dbReference type="ARBA" id="ARBA00004442"/>
    </source>
</evidence>
<keyword evidence="4" id="KW-1134">Transmembrane beta strand</keyword>
<evidence type="ECO:0000256" key="7">
    <source>
        <dbReference type="ARBA" id="ARBA00023237"/>
    </source>
</evidence>
<dbReference type="AlphaFoldDB" id="A0A6N6RL65"/>
<comment type="caution">
    <text evidence="10">The sequence shown here is derived from an EMBL/GenBank/DDBJ whole genome shotgun (WGS) entry which is preliminary data.</text>
</comment>
<dbReference type="Proteomes" id="UP000468650">
    <property type="component" value="Unassembled WGS sequence"/>
</dbReference>
<feature type="signal peptide" evidence="9">
    <location>
        <begin position="1"/>
        <end position="19"/>
    </location>
</feature>
<protein>
    <submittedName>
        <fullName evidence="10">TolC family protein</fullName>
    </submittedName>
</protein>
<keyword evidence="9" id="KW-0732">Signal</keyword>
<evidence type="ECO:0000256" key="4">
    <source>
        <dbReference type="ARBA" id="ARBA00022452"/>
    </source>
</evidence>